<dbReference type="HOGENOM" id="CLU_017584_5_5_11"/>
<reference evidence="5 6" key="1">
    <citation type="submission" date="2013-09" db="EMBL/GenBank/DDBJ databases">
        <title>Complete genome sequence of Corynebacterium doosanense CAU 212(T) (=DSM 45436(T)), isolated from activated sludge.</title>
        <authorList>
            <person name="Schaffert L."/>
            <person name="Albersmeier A."/>
            <person name="Kalinowski J."/>
            <person name="Ruckert C."/>
        </authorList>
    </citation>
    <scope>NUCLEOTIDE SEQUENCE [LARGE SCALE GENOMIC DNA]</scope>
    <source>
        <strain evidence="5 6">CAU 212</strain>
    </source>
</reference>
<dbReference type="Pfam" id="PF00392">
    <property type="entry name" value="GntR"/>
    <property type="match status" value="1"/>
</dbReference>
<dbReference type="InterPro" id="IPR036390">
    <property type="entry name" value="WH_DNA-bd_sf"/>
</dbReference>
<dbReference type="SMART" id="SM00345">
    <property type="entry name" value="HTH_GNTR"/>
    <property type="match status" value="1"/>
</dbReference>
<dbReference type="InterPro" id="IPR011711">
    <property type="entry name" value="GntR_C"/>
</dbReference>
<gene>
    <name evidence="5" type="ORF">CDOO_04545</name>
</gene>
<evidence type="ECO:0000313" key="5">
    <source>
        <dbReference type="EMBL" id="AIT60600.1"/>
    </source>
</evidence>
<dbReference type="SUPFAM" id="SSF46785">
    <property type="entry name" value="Winged helix' DNA-binding domain"/>
    <property type="match status" value="1"/>
</dbReference>
<accession>A0A097IEP5</accession>
<keyword evidence="2" id="KW-0238">DNA-binding</keyword>
<evidence type="ECO:0000313" key="6">
    <source>
        <dbReference type="Proteomes" id="UP000029914"/>
    </source>
</evidence>
<evidence type="ECO:0000256" key="2">
    <source>
        <dbReference type="ARBA" id="ARBA00023125"/>
    </source>
</evidence>
<dbReference type="SMART" id="SM00895">
    <property type="entry name" value="FCD"/>
    <property type="match status" value="1"/>
</dbReference>
<dbReference type="KEGG" id="cdo:CDOO_04545"/>
<dbReference type="PANTHER" id="PTHR43537">
    <property type="entry name" value="TRANSCRIPTIONAL REGULATOR, GNTR FAMILY"/>
    <property type="match status" value="1"/>
</dbReference>
<dbReference type="InterPro" id="IPR036388">
    <property type="entry name" value="WH-like_DNA-bd_sf"/>
</dbReference>
<keyword evidence="3" id="KW-0804">Transcription</keyword>
<evidence type="ECO:0000259" key="4">
    <source>
        <dbReference type="PROSITE" id="PS50949"/>
    </source>
</evidence>
<dbReference type="GO" id="GO:0003677">
    <property type="term" value="F:DNA binding"/>
    <property type="evidence" value="ECO:0007669"/>
    <property type="project" value="UniProtKB-KW"/>
</dbReference>
<dbReference type="RefSeq" id="WP_018021884.1">
    <property type="nucleotide sequence ID" value="NZ_AQUX01000004.1"/>
</dbReference>
<keyword evidence="1" id="KW-0805">Transcription regulation</keyword>
<dbReference type="InterPro" id="IPR000524">
    <property type="entry name" value="Tscrpt_reg_HTH_GntR"/>
</dbReference>
<dbReference type="PANTHER" id="PTHR43537:SF5">
    <property type="entry name" value="UXU OPERON TRANSCRIPTIONAL REGULATOR"/>
    <property type="match status" value="1"/>
</dbReference>
<dbReference type="Gene3D" id="1.20.120.530">
    <property type="entry name" value="GntR ligand-binding domain-like"/>
    <property type="match status" value="1"/>
</dbReference>
<dbReference type="SUPFAM" id="SSF48008">
    <property type="entry name" value="GntR ligand-binding domain-like"/>
    <property type="match status" value="1"/>
</dbReference>
<dbReference type="Proteomes" id="UP000029914">
    <property type="component" value="Chromosome"/>
</dbReference>
<dbReference type="GO" id="GO:0003700">
    <property type="term" value="F:DNA-binding transcription factor activity"/>
    <property type="evidence" value="ECO:0007669"/>
    <property type="project" value="InterPro"/>
</dbReference>
<dbReference type="InterPro" id="IPR008920">
    <property type="entry name" value="TF_FadR/GntR_C"/>
</dbReference>
<dbReference type="PRINTS" id="PR00035">
    <property type="entry name" value="HTHGNTR"/>
</dbReference>
<keyword evidence="6" id="KW-1185">Reference proteome</keyword>
<dbReference type="EMBL" id="CP006764">
    <property type="protein sequence ID" value="AIT60600.1"/>
    <property type="molecule type" value="Genomic_DNA"/>
</dbReference>
<dbReference type="AlphaFoldDB" id="A0A097IEP5"/>
<dbReference type="OrthoDB" id="5243844at2"/>
<name>A0A097IEP5_9CORY</name>
<dbReference type="Pfam" id="PF07729">
    <property type="entry name" value="FCD"/>
    <property type="match status" value="1"/>
</dbReference>
<dbReference type="eggNOG" id="COG1802">
    <property type="taxonomic scope" value="Bacteria"/>
</dbReference>
<proteinExistence type="predicted"/>
<dbReference type="Gene3D" id="1.10.10.10">
    <property type="entry name" value="Winged helix-like DNA-binding domain superfamily/Winged helix DNA-binding domain"/>
    <property type="match status" value="1"/>
</dbReference>
<dbReference type="STRING" id="558173.CDOO_04545"/>
<evidence type="ECO:0000256" key="3">
    <source>
        <dbReference type="ARBA" id="ARBA00023163"/>
    </source>
</evidence>
<dbReference type="PROSITE" id="PS50949">
    <property type="entry name" value="HTH_GNTR"/>
    <property type="match status" value="1"/>
</dbReference>
<protein>
    <submittedName>
        <fullName evidence="5">GntR family transcriptional regulator</fullName>
    </submittedName>
</protein>
<evidence type="ECO:0000256" key="1">
    <source>
        <dbReference type="ARBA" id="ARBA00023015"/>
    </source>
</evidence>
<sequence>MRVQSVERAIQAAISAGEFQPGERLIEADLTERFSISRNTLREAYAALVSQGLLVRVPNRGVFLASPDSSLIRDMYRARTALETTALLTGNVDGDVLDEIVRRAETAQTEQRWRDVGSLNQEFHRTIVASLRSDLLDDTMDRILALMRLTFLAVTEFDGSFHDEFVGHNRATVDVLRRDGREAAARRMTEYLRHAQCETLALVESAAANR</sequence>
<organism evidence="5 6">
    <name type="scientific">Corynebacterium doosanense CAU 212 = DSM 45436</name>
    <dbReference type="NCBI Taxonomy" id="558173"/>
    <lineage>
        <taxon>Bacteria</taxon>
        <taxon>Bacillati</taxon>
        <taxon>Actinomycetota</taxon>
        <taxon>Actinomycetes</taxon>
        <taxon>Mycobacteriales</taxon>
        <taxon>Corynebacteriaceae</taxon>
        <taxon>Corynebacterium</taxon>
    </lineage>
</organism>
<dbReference type="CDD" id="cd07377">
    <property type="entry name" value="WHTH_GntR"/>
    <property type="match status" value="1"/>
</dbReference>
<feature type="domain" description="HTH gntR-type" evidence="4">
    <location>
        <begin position="1"/>
        <end position="67"/>
    </location>
</feature>